<name>A0A4Z0JI38_9LACO</name>
<protein>
    <submittedName>
        <fullName evidence="2">Sigma-70 family RNA polymerase sigma factor</fullName>
    </submittedName>
</protein>
<evidence type="ECO:0000313" key="3">
    <source>
        <dbReference type="Proteomes" id="UP000298021"/>
    </source>
</evidence>
<dbReference type="GO" id="GO:0003700">
    <property type="term" value="F:DNA-binding transcription factor activity"/>
    <property type="evidence" value="ECO:0007669"/>
    <property type="project" value="InterPro"/>
</dbReference>
<sequence length="188" mass="21959">MTAEAEWIKQVKLYRDSDALNLLVQKYRPMIDNLYGQYFIEGFERSDWYQEAYSVCFVTCLNYDGSNGSKFGSFYKMRFTNHMIDLIRKESAAKRKANQQTTNIETVIRSGKLDKLKVSEDNSVEFISEIKKAIPKFSRLELIGFQIELGGISAETVRKKTKLEKRKLKRAIARCKSKLRKLEDQEED</sequence>
<dbReference type="GO" id="GO:0006352">
    <property type="term" value="P:DNA-templated transcription initiation"/>
    <property type="evidence" value="ECO:0007669"/>
    <property type="project" value="InterPro"/>
</dbReference>
<feature type="coiled-coil region" evidence="1">
    <location>
        <begin position="158"/>
        <end position="188"/>
    </location>
</feature>
<dbReference type="SUPFAM" id="SSF88946">
    <property type="entry name" value="Sigma2 domain of RNA polymerase sigma factors"/>
    <property type="match status" value="1"/>
</dbReference>
<reference evidence="2 3" key="1">
    <citation type="submission" date="2018-10" db="EMBL/GenBank/DDBJ databases">
        <title>Lactobacillus sp. R7 and Lactobacillus sp. R19 isolated from fermented mustard green product of Taiwan.</title>
        <authorList>
            <person name="Lin S.-T."/>
        </authorList>
    </citation>
    <scope>NUCLEOTIDE SEQUENCE [LARGE SCALE GENOMIC DNA]</scope>
    <source>
        <strain evidence="2 3">BCRC 81127</strain>
    </source>
</reference>
<evidence type="ECO:0000313" key="2">
    <source>
        <dbReference type="EMBL" id="TGD22477.1"/>
    </source>
</evidence>
<dbReference type="InterPro" id="IPR013325">
    <property type="entry name" value="RNA_pol_sigma_r2"/>
</dbReference>
<evidence type="ECO:0000256" key="1">
    <source>
        <dbReference type="SAM" id="Coils"/>
    </source>
</evidence>
<accession>A0A4Z0JI38</accession>
<keyword evidence="3" id="KW-1185">Reference proteome</keyword>
<dbReference type="RefSeq" id="WP_135373533.1">
    <property type="nucleotide sequence ID" value="NZ_RKLY01000022.1"/>
</dbReference>
<proteinExistence type="predicted"/>
<gene>
    <name evidence="2" type="ORF">EGT49_08835</name>
</gene>
<dbReference type="AlphaFoldDB" id="A0A4Z0JI38"/>
<dbReference type="Proteomes" id="UP000298021">
    <property type="component" value="Unassembled WGS sequence"/>
</dbReference>
<dbReference type="EMBL" id="RKLY01000022">
    <property type="protein sequence ID" value="TGD22477.1"/>
    <property type="molecule type" value="Genomic_DNA"/>
</dbReference>
<organism evidence="2 3">
    <name type="scientific">Companilactobacillus suantsaicola</name>
    <dbReference type="NCBI Taxonomy" id="2487723"/>
    <lineage>
        <taxon>Bacteria</taxon>
        <taxon>Bacillati</taxon>
        <taxon>Bacillota</taxon>
        <taxon>Bacilli</taxon>
        <taxon>Lactobacillales</taxon>
        <taxon>Lactobacillaceae</taxon>
        <taxon>Companilactobacillus</taxon>
    </lineage>
</organism>
<keyword evidence="1" id="KW-0175">Coiled coil</keyword>
<dbReference type="OrthoDB" id="1767844at2"/>
<comment type="caution">
    <text evidence="2">The sequence shown here is derived from an EMBL/GenBank/DDBJ whole genome shotgun (WGS) entry which is preliminary data.</text>
</comment>